<dbReference type="Gene3D" id="3.30.40.10">
    <property type="entry name" value="Zinc/RING finger domain, C3HC4 (zinc finger)"/>
    <property type="match status" value="1"/>
</dbReference>
<evidence type="ECO:0000256" key="1">
    <source>
        <dbReference type="ARBA" id="ARBA00022723"/>
    </source>
</evidence>
<keyword evidence="3" id="KW-0862">Zinc</keyword>
<keyword evidence="1" id="KW-0479">Metal-binding</keyword>
<evidence type="ECO:0000313" key="7">
    <source>
        <dbReference type="Proteomes" id="UP000285301"/>
    </source>
</evidence>
<evidence type="ECO:0000256" key="4">
    <source>
        <dbReference type="PROSITE-ProRule" id="PRU00146"/>
    </source>
</evidence>
<evidence type="ECO:0000259" key="5">
    <source>
        <dbReference type="PROSITE" id="PS50016"/>
    </source>
</evidence>
<proteinExistence type="predicted"/>
<dbReference type="PROSITE" id="PS50016">
    <property type="entry name" value="ZF_PHD_2"/>
    <property type="match status" value="1"/>
</dbReference>
<keyword evidence="2 4" id="KW-0863">Zinc-finger</keyword>
<dbReference type="InterPro" id="IPR013083">
    <property type="entry name" value="Znf_RING/FYVE/PHD"/>
</dbReference>
<feature type="domain" description="PHD-type" evidence="5">
    <location>
        <begin position="1"/>
        <end position="62"/>
    </location>
</feature>
<dbReference type="InterPro" id="IPR011011">
    <property type="entry name" value="Znf_FYVE_PHD"/>
</dbReference>
<dbReference type="EMBL" id="NCKU01003714">
    <property type="protein sequence ID" value="RWS07043.1"/>
    <property type="molecule type" value="Genomic_DNA"/>
</dbReference>
<comment type="caution">
    <text evidence="6">The sequence shown here is derived from an EMBL/GenBank/DDBJ whole genome shotgun (WGS) entry which is preliminary data.</text>
</comment>
<sequence>MKCRTCNQDTKSGDRDKQAICCDACKQYFHISCQNVDFEEFNIQKKLKNNGFKWLCTSCTMRFNEAFFRVKQMESKLDDL</sequence>
<dbReference type="SUPFAM" id="SSF57903">
    <property type="entry name" value="FYVE/PHD zinc finger"/>
    <property type="match status" value="1"/>
</dbReference>
<protein>
    <recommendedName>
        <fullName evidence="5">PHD-type domain-containing protein</fullName>
    </recommendedName>
</protein>
<feature type="non-terminal residue" evidence="6">
    <location>
        <position position="80"/>
    </location>
</feature>
<dbReference type="GO" id="GO:0008270">
    <property type="term" value="F:zinc ion binding"/>
    <property type="evidence" value="ECO:0007669"/>
    <property type="project" value="UniProtKB-KW"/>
</dbReference>
<dbReference type="SMART" id="SM00249">
    <property type="entry name" value="PHD"/>
    <property type="match status" value="1"/>
</dbReference>
<evidence type="ECO:0000256" key="2">
    <source>
        <dbReference type="ARBA" id="ARBA00022771"/>
    </source>
</evidence>
<name>A0A3S3RWH8_9ACAR</name>
<dbReference type="InterPro" id="IPR019787">
    <property type="entry name" value="Znf_PHD-finger"/>
</dbReference>
<reference evidence="6 7" key="1">
    <citation type="journal article" date="2018" name="Gigascience">
        <title>Genomes of trombidid mites reveal novel predicted allergens and laterally-transferred genes associated with secondary metabolism.</title>
        <authorList>
            <person name="Dong X."/>
            <person name="Chaisiri K."/>
            <person name="Xia D."/>
            <person name="Armstrong S.D."/>
            <person name="Fang Y."/>
            <person name="Donnelly M.J."/>
            <person name="Kadowaki T."/>
            <person name="McGarry J.W."/>
            <person name="Darby A.C."/>
            <person name="Makepeace B.L."/>
        </authorList>
    </citation>
    <scope>NUCLEOTIDE SEQUENCE [LARGE SCALE GENOMIC DNA]</scope>
    <source>
        <strain evidence="6">UoL-WK</strain>
    </source>
</reference>
<dbReference type="Pfam" id="PF00628">
    <property type="entry name" value="PHD"/>
    <property type="match status" value="1"/>
</dbReference>
<dbReference type="OrthoDB" id="8000372at2759"/>
<gene>
    <name evidence="6" type="ORF">B4U79_19057</name>
</gene>
<dbReference type="AlphaFoldDB" id="A0A3S3RWH8"/>
<accession>A0A3S3RWH8</accession>
<evidence type="ECO:0000256" key="3">
    <source>
        <dbReference type="ARBA" id="ARBA00022833"/>
    </source>
</evidence>
<dbReference type="PROSITE" id="PS01359">
    <property type="entry name" value="ZF_PHD_1"/>
    <property type="match status" value="1"/>
</dbReference>
<dbReference type="InterPro" id="IPR019786">
    <property type="entry name" value="Zinc_finger_PHD-type_CS"/>
</dbReference>
<evidence type="ECO:0000313" key="6">
    <source>
        <dbReference type="EMBL" id="RWS07043.1"/>
    </source>
</evidence>
<organism evidence="6 7">
    <name type="scientific">Dinothrombium tinctorium</name>
    <dbReference type="NCBI Taxonomy" id="1965070"/>
    <lineage>
        <taxon>Eukaryota</taxon>
        <taxon>Metazoa</taxon>
        <taxon>Ecdysozoa</taxon>
        <taxon>Arthropoda</taxon>
        <taxon>Chelicerata</taxon>
        <taxon>Arachnida</taxon>
        <taxon>Acari</taxon>
        <taxon>Acariformes</taxon>
        <taxon>Trombidiformes</taxon>
        <taxon>Prostigmata</taxon>
        <taxon>Anystina</taxon>
        <taxon>Parasitengona</taxon>
        <taxon>Trombidioidea</taxon>
        <taxon>Trombidiidae</taxon>
        <taxon>Dinothrombium</taxon>
    </lineage>
</organism>
<dbReference type="Proteomes" id="UP000285301">
    <property type="component" value="Unassembled WGS sequence"/>
</dbReference>
<dbReference type="InterPro" id="IPR001965">
    <property type="entry name" value="Znf_PHD"/>
</dbReference>
<keyword evidence="7" id="KW-1185">Reference proteome</keyword>